<name>A0A926I7B7_9FIRM</name>
<reference evidence="2" key="1">
    <citation type="submission" date="2020-08" db="EMBL/GenBank/DDBJ databases">
        <title>Genome public.</title>
        <authorList>
            <person name="Liu C."/>
            <person name="Sun Q."/>
        </authorList>
    </citation>
    <scope>NUCLEOTIDE SEQUENCE</scope>
    <source>
        <strain evidence="2">NSJ-33</strain>
    </source>
</reference>
<feature type="transmembrane region" description="Helical" evidence="1">
    <location>
        <begin position="154"/>
        <end position="183"/>
    </location>
</feature>
<dbReference type="AlphaFoldDB" id="A0A926I7B7"/>
<evidence type="ECO:0000313" key="2">
    <source>
        <dbReference type="EMBL" id="MBC8559682.1"/>
    </source>
</evidence>
<proteinExistence type="predicted"/>
<feature type="transmembrane region" description="Helical" evidence="1">
    <location>
        <begin position="77"/>
        <end position="99"/>
    </location>
</feature>
<evidence type="ECO:0000313" key="3">
    <source>
        <dbReference type="Proteomes" id="UP000610760"/>
    </source>
</evidence>
<dbReference type="EMBL" id="JACRSV010000001">
    <property type="protein sequence ID" value="MBC8559682.1"/>
    <property type="molecule type" value="Genomic_DNA"/>
</dbReference>
<protein>
    <submittedName>
        <fullName evidence="2">Uncharacterized protein</fullName>
    </submittedName>
</protein>
<dbReference type="RefSeq" id="WP_249294592.1">
    <property type="nucleotide sequence ID" value="NZ_JACRSV010000001.1"/>
</dbReference>
<keyword evidence="1" id="KW-1133">Transmembrane helix</keyword>
<organism evidence="2 3">
    <name type="scientific">Fumia xinanensis</name>
    <dbReference type="NCBI Taxonomy" id="2763659"/>
    <lineage>
        <taxon>Bacteria</taxon>
        <taxon>Bacillati</taxon>
        <taxon>Bacillota</taxon>
        <taxon>Clostridia</taxon>
        <taxon>Eubacteriales</taxon>
        <taxon>Oscillospiraceae</taxon>
        <taxon>Fumia</taxon>
    </lineage>
</organism>
<feature type="transmembrane region" description="Helical" evidence="1">
    <location>
        <begin position="204"/>
        <end position="223"/>
    </location>
</feature>
<feature type="transmembrane region" description="Helical" evidence="1">
    <location>
        <begin position="16"/>
        <end position="35"/>
    </location>
</feature>
<dbReference type="Proteomes" id="UP000610760">
    <property type="component" value="Unassembled WGS sequence"/>
</dbReference>
<comment type="caution">
    <text evidence="2">The sequence shown here is derived from an EMBL/GenBank/DDBJ whole genome shotgun (WGS) entry which is preliminary data.</text>
</comment>
<keyword evidence="1" id="KW-0812">Transmembrane</keyword>
<evidence type="ECO:0000256" key="1">
    <source>
        <dbReference type="SAM" id="Phobius"/>
    </source>
</evidence>
<feature type="transmembrane region" description="Helical" evidence="1">
    <location>
        <begin position="120"/>
        <end position="142"/>
    </location>
</feature>
<gene>
    <name evidence="2" type="ORF">H8710_06290</name>
</gene>
<accession>A0A926I7B7</accession>
<keyword evidence="3" id="KW-1185">Reference proteome</keyword>
<sequence length="273" mass="31531">MTTTEIIKQSAKECKIHAKPLAFVMLLAGIPLFWLKCQQDVFYPLSFSRLFLWPLERLTGQEDYLLTWNLSHFVDSLLPILLDNFLIPLLVFLPVFIILKQSTDFHIRQGGRLWLHYAGRIFLLGVFFTLARIAAIGVFIGLRHLFNVAASLTGILTVLAFTALMISLPFWIFLTVFAPIAAVQKERSAYHSIRYCARLLNKHIIRTLWGYFKLAFLFGIFLLPKDKLTLNPVSPTLKSTIFYVFYHVVLYPVQLKCYASYLDETLHFYLNGD</sequence>
<keyword evidence="1" id="KW-0472">Membrane</keyword>